<dbReference type="Proteomes" id="UP000199377">
    <property type="component" value="Unassembled WGS sequence"/>
</dbReference>
<reference evidence="5 6" key="1">
    <citation type="submission" date="2016-10" db="EMBL/GenBank/DDBJ databases">
        <authorList>
            <person name="de Groot N.N."/>
        </authorList>
    </citation>
    <scope>NUCLEOTIDE SEQUENCE [LARGE SCALE GENOMIC DNA]</scope>
    <source>
        <strain evidence="5 6">CGMCC 1.11030</strain>
    </source>
</reference>
<dbReference type="InterPro" id="IPR003439">
    <property type="entry name" value="ABC_transporter-like_ATP-bd"/>
</dbReference>
<dbReference type="Pfam" id="PF08402">
    <property type="entry name" value="TOBE_2"/>
    <property type="match status" value="1"/>
</dbReference>
<dbReference type="SUPFAM" id="SSF52540">
    <property type="entry name" value="P-loop containing nucleoside triphosphate hydrolases"/>
    <property type="match status" value="1"/>
</dbReference>
<keyword evidence="3 5" id="KW-0067">ATP-binding</keyword>
<dbReference type="PROSITE" id="PS50893">
    <property type="entry name" value="ABC_TRANSPORTER_2"/>
    <property type="match status" value="1"/>
</dbReference>
<evidence type="ECO:0000313" key="6">
    <source>
        <dbReference type="Proteomes" id="UP000199377"/>
    </source>
</evidence>
<dbReference type="FunFam" id="3.40.50.300:FF:000133">
    <property type="entry name" value="Spermidine/putrescine import ATP-binding protein PotA"/>
    <property type="match status" value="1"/>
</dbReference>
<dbReference type="InterPro" id="IPR027417">
    <property type="entry name" value="P-loop_NTPase"/>
</dbReference>
<name>A0A1I3BKK7_9RHOB</name>
<dbReference type="PANTHER" id="PTHR42781:SF4">
    <property type="entry name" value="SPERMIDINE_PUTRESCINE IMPORT ATP-BINDING PROTEIN POTA"/>
    <property type="match status" value="1"/>
</dbReference>
<dbReference type="AlphaFoldDB" id="A0A1I3BKK7"/>
<dbReference type="STRING" id="1114924.SAMN05216258_101151"/>
<dbReference type="InterPro" id="IPR013611">
    <property type="entry name" value="Transp-assoc_OB_typ2"/>
</dbReference>
<evidence type="ECO:0000256" key="3">
    <source>
        <dbReference type="ARBA" id="ARBA00022840"/>
    </source>
</evidence>
<dbReference type="RefSeq" id="WP_092856833.1">
    <property type="nucleotide sequence ID" value="NZ_FOQH01000001.1"/>
</dbReference>
<feature type="domain" description="ABC transporter" evidence="4">
    <location>
        <begin position="11"/>
        <end position="241"/>
    </location>
</feature>
<dbReference type="GO" id="GO:0005524">
    <property type="term" value="F:ATP binding"/>
    <property type="evidence" value="ECO:0007669"/>
    <property type="project" value="UniProtKB-KW"/>
</dbReference>
<evidence type="ECO:0000256" key="2">
    <source>
        <dbReference type="ARBA" id="ARBA00022741"/>
    </source>
</evidence>
<dbReference type="InterPro" id="IPR003593">
    <property type="entry name" value="AAA+_ATPase"/>
</dbReference>
<dbReference type="GO" id="GO:0022857">
    <property type="term" value="F:transmembrane transporter activity"/>
    <property type="evidence" value="ECO:0007669"/>
    <property type="project" value="InterPro"/>
</dbReference>
<proteinExistence type="predicted"/>
<evidence type="ECO:0000256" key="1">
    <source>
        <dbReference type="ARBA" id="ARBA00022448"/>
    </source>
</evidence>
<dbReference type="InterPro" id="IPR050093">
    <property type="entry name" value="ABC_SmlMolc_Importer"/>
</dbReference>
<organism evidence="5 6">
    <name type="scientific">Albimonas pacifica</name>
    <dbReference type="NCBI Taxonomy" id="1114924"/>
    <lineage>
        <taxon>Bacteria</taxon>
        <taxon>Pseudomonadati</taxon>
        <taxon>Pseudomonadota</taxon>
        <taxon>Alphaproteobacteria</taxon>
        <taxon>Rhodobacterales</taxon>
        <taxon>Paracoccaceae</taxon>
        <taxon>Albimonas</taxon>
    </lineage>
</organism>
<dbReference type="GO" id="GO:0016887">
    <property type="term" value="F:ATP hydrolysis activity"/>
    <property type="evidence" value="ECO:0007669"/>
    <property type="project" value="InterPro"/>
</dbReference>
<dbReference type="Pfam" id="PF00005">
    <property type="entry name" value="ABC_tran"/>
    <property type="match status" value="1"/>
</dbReference>
<keyword evidence="1" id="KW-0813">Transport</keyword>
<evidence type="ECO:0000259" key="4">
    <source>
        <dbReference type="PROSITE" id="PS50893"/>
    </source>
</evidence>
<dbReference type="InterPro" id="IPR017871">
    <property type="entry name" value="ABC_transporter-like_CS"/>
</dbReference>
<dbReference type="EMBL" id="FOQH01000001">
    <property type="protein sequence ID" value="SFH62700.1"/>
    <property type="molecule type" value="Genomic_DNA"/>
</dbReference>
<keyword evidence="2" id="KW-0547">Nucleotide-binding</keyword>
<dbReference type="PANTHER" id="PTHR42781">
    <property type="entry name" value="SPERMIDINE/PUTRESCINE IMPORT ATP-BINDING PROTEIN POTA"/>
    <property type="match status" value="1"/>
</dbReference>
<accession>A0A1I3BKK7</accession>
<protein>
    <submittedName>
        <fullName evidence="5">Putative spermidine/putrescine transport system ATP-binding protein</fullName>
    </submittedName>
</protein>
<dbReference type="GO" id="GO:0015847">
    <property type="term" value="P:putrescine transport"/>
    <property type="evidence" value="ECO:0007669"/>
    <property type="project" value="UniProtKB-ARBA"/>
</dbReference>
<dbReference type="Gene3D" id="3.40.50.300">
    <property type="entry name" value="P-loop containing nucleotide triphosphate hydrolases"/>
    <property type="match status" value="1"/>
</dbReference>
<dbReference type="SUPFAM" id="SSF50331">
    <property type="entry name" value="MOP-like"/>
    <property type="match status" value="1"/>
</dbReference>
<evidence type="ECO:0000313" key="5">
    <source>
        <dbReference type="EMBL" id="SFH62700.1"/>
    </source>
</evidence>
<dbReference type="InterPro" id="IPR008995">
    <property type="entry name" value="Mo/tungstate-bd_C_term_dom"/>
</dbReference>
<keyword evidence="6" id="KW-1185">Reference proteome</keyword>
<gene>
    <name evidence="5" type="ORF">SAMN05216258_101151</name>
</gene>
<dbReference type="PROSITE" id="PS00211">
    <property type="entry name" value="ABC_TRANSPORTER_1"/>
    <property type="match status" value="1"/>
</dbReference>
<dbReference type="SMART" id="SM00382">
    <property type="entry name" value="AAA"/>
    <property type="match status" value="1"/>
</dbReference>
<dbReference type="GO" id="GO:0043190">
    <property type="term" value="C:ATP-binding cassette (ABC) transporter complex"/>
    <property type="evidence" value="ECO:0007669"/>
    <property type="project" value="InterPro"/>
</dbReference>
<sequence>MTDPSRLGAPVRFEGVGKRYGRSWAVRGFDLEIAAGEFVSLLGASGSGKTTSLMMLAGFETPTEGRIAVGGRTVDAMPPAKRDIGMVFQSYALFPHMTAAENVDFPLRMRGRPKAEREAAVAKMLDIVGLAHLADRLPSQLSGGQQQRVALARAIVFEPPVLLMDEPLGALDKHLRATLQAEIKRIQARLGLTVLFVTHDQEEALTMSDRICVMRDGAILQVDAPETIYDRPADTYVAAFFGESNALTAVPEGPGAVRLGPVVAPWPGAGPAAGALEIAIRPERIAIADEDAPVPPAHVAVFATVRETTFVGDRRVYLAALDTGEAVQVNQPLADLSGGHRPGERVRLHWATTAMRGFVDGRAA</sequence>